<evidence type="ECO:0000313" key="2">
    <source>
        <dbReference type="EMBL" id="TLD71636.1"/>
    </source>
</evidence>
<dbReference type="EMBL" id="VAUV01000004">
    <property type="protein sequence ID" value="TLD71636.1"/>
    <property type="molecule type" value="Genomic_DNA"/>
</dbReference>
<dbReference type="InterPro" id="IPR036397">
    <property type="entry name" value="RNaseH_sf"/>
</dbReference>
<accession>A0A5R8KH48</accession>
<dbReference type="RefSeq" id="WP_138085232.1">
    <property type="nucleotide sequence ID" value="NZ_VAUV01000004.1"/>
</dbReference>
<feature type="domain" description="YprB ribonuclease H-like" evidence="1">
    <location>
        <begin position="6"/>
        <end position="156"/>
    </location>
</feature>
<dbReference type="GO" id="GO:0003676">
    <property type="term" value="F:nucleic acid binding"/>
    <property type="evidence" value="ECO:0007669"/>
    <property type="project" value="InterPro"/>
</dbReference>
<dbReference type="AlphaFoldDB" id="A0A5R8KH48"/>
<comment type="caution">
    <text evidence="2">The sequence shown here is derived from an EMBL/GenBank/DDBJ whole genome shotgun (WGS) entry which is preliminary data.</text>
</comment>
<organism evidence="2 3">
    <name type="scientific">Phragmitibacter flavus</name>
    <dbReference type="NCBI Taxonomy" id="2576071"/>
    <lineage>
        <taxon>Bacteria</taxon>
        <taxon>Pseudomonadati</taxon>
        <taxon>Verrucomicrobiota</taxon>
        <taxon>Verrucomicrobiia</taxon>
        <taxon>Verrucomicrobiales</taxon>
        <taxon>Verrucomicrobiaceae</taxon>
        <taxon>Phragmitibacter</taxon>
    </lineage>
</organism>
<evidence type="ECO:0000313" key="3">
    <source>
        <dbReference type="Proteomes" id="UP000306196"/>
    </source>
</evidence>
<name>A0A5R8KH48_9BACT</name>
<proteinExistence type="predicted"/>
<gene>
    <name evidence="2" type="ORF">FEM03_05710</name>
</gene>
<dbReference type="Pfam" id="PF13482">
    <property type="entry name" value="RNase_H_2"/>
    <property type="match status" value="1"/>
</dbReference>
<evidence type="ECO:0000259" key="1">
    <source>
        <dbReference type="Pfam" id="PF13482"/>
    </source>
</evidence>
<dbReference type="InterPro" id="IPR038720">
    <property type="entry name" value="YprB_RNase_H-like_dom"/>
</dbReference>
<sequence length="181" mass="20639">MPRDIVYFDLETQRTANDVGGWQNKHQMGVSVGCTFSTKTGQYHIFTEQTVKELIDQLLRADLVVGFNHVSFDYSVLAGYYPFDLAEQLRSLDILVEVEKKIGHRLKLEALASATLGAGKTADGLDAIRWWQQGKVAEIAEYCCYDVKVTKCLYEHGVEYGEVRYLDRNHREQVVAVEWSL</sequence>
<dbReference type="Gene3D" id="3.30.420.10">
    <property type="entry name" value="Ribonuclease H-like superfamily/Ribonuclease H"/>
    <property type="match status" value="1"/>
</dbReference>
<keyword evidence="3" id="KW-1185">Reference proteome</keyword>
<dbReference type="SUPFAM" id="SSF53098">
    <property type="entry name" value="Ribonuclease H-like"/>
    <property type="match status" value="1"/>
</dbReference>
<keyword evidence="2" id="KW-0378">Hydrolase</keyword>
<dbReference type="OrthoDB" id="9815222at2"/>
<dbReference type="Proteomes" id="UP000306196">
    <property type="component" value="Unassembled WGS sequence"/>
</dbReference>
<reference evidence="2 3" key="1">
    <citation type="submission" date="2019-05" db="EMBL/GenBank/DDBJ databases">
        <title>Verrucobacter flavum gen. nov., sp. nov. a new member of the family Verrucomicrobiaceae.</title>
        <authorList>
            <person name="Szuroczki S."/>
            <person name="Abbaszade G."/>
            <person name="Szabo A."/>
            <person name="Felfoldi T."/>
            <person name="Schumann P."/>
            <person name="Boka K."/>
            <person name="Keki Z."/>
            <person name="Toumi M."/>
            <person name="Toth E."/>
        </authorList>
    </citation>
    <scope>NUCLEOTIDE SEQUENCE [LARGE SCALE GENOMIC DNA]</scope>
    <source>
        <strain evidence="2 3">MG-N-17</strain>
    </source>
</reference>
<dbReference type="GO" id="GO:0004386">
    <property type="term" value="F:helicase activity"/>
    <property type="evidence" value="ECO:0007669"/>
    <property type="project" value="UniProtKB-KW"/>
</dbReference>
<protein>
    <submittedName>
        <fullName evidence="2">Helicase</fullName>
    </submittedName>
</protein>
<keyword evidence="2" id="KW-0347">Helicase</keyword>
<keyword evidence="2" id="KW-0067">ATP-binding</keyword>
<keyword evidence="2" id="KW-0547">Nucleotide-binding</keyword>
<dbReference type="InterPro" id="IPR012337">
    <property type="entry name" value="RNaseH-like_sf"/>
</dbReference>